<accession>A0A1V9EVP9</accession>
<comment type="caution">
    <text evidence="1">The sequence shown here is derived from an EMBL/GenBank/DDBJ whole genome shotgun (WGS) entry which is preliminary data.</text>
</comment>
<gene>
    <name evidence="1" type="ORF">A4R26_29905</name>
</gene>
<evidence type="ECO:0000313" key="1">
    <source>
        <dbReference type="EMBL" id="OQP50243.1"/>
    </source>
</evidence>
<dbReference type="EMBL" id="LWBP01000220">
    <property type="protein sequence ID" value="OQP50243.1"/>
    <property type="molecule type" value="Genomic_DNA"/>
</dbReference>
<dbReference type="AlphaFoldDB" id="A0A1V9EVP9"/>
<reference evidence="2" key="1">
    <citation type="submission" date="2016-04" db="EMBL/GenBank/DDBJ databases">
        <authorList>
            <person name="Chen L."/>
            <person name="Zhuang W."/>
            <person name="Wang G."/>
        </authorList>
    </citation>
    <scope>NUCLEOTIDE SEQUENCE [LARGE SCALE GENOMIC DNA]</scope>
    <source>
        <strain evidence="2">208</strain>
    </source>
</reference>
<sequence>MDQVLKVFFRYQAEYYSAYITIVHQFEIDFVFIEFLDDVIIDSFHTSYLSYAGKNGFKKLDVYHSVSLRPILSSIVHIIQNAQQHCDKNADEMPDEEYIRQN</sequence>
<protein>
    <submittedName>
        <fullName evidence="1">Uncharacterized protein</fullName>
    </submittedName>
</protein>
<proteinExistence type="predicted"/>
<dbReference type="Proteomes" id="UP000192276">
    <property type="component" value="Unassembled WGS sequence"/>
</dbReference>
<organism evidence="1 2">
    <name type="scientific">Niastella populi</name>
    <dbReference type="NCBI Taxonomy" id="550983"/>
    <lineage>
        <taxon>Bacteria</taxon>
        <taxon>Pseudomonadati</taxon>
        <taxon>Bacteroidota</taxon>
        <taxon>Chitinophagia</taxon>
        <taxon>Chitinophagales</taxon>
        <taxon>Chitinophagaceae</taxon>
        <taxon>Niastella</taxon>
    </lineage>
</organism>
<keyword evidence="2" id="KW-1185">Reference proteome</keyword>
<name>A0A1V9EVP9_9BACT</name>
<dbReference type="RefSeq" id="WP_081170000.1">
    <property type="nucleotide sequence ID" value="NZ_LWBP01000220.1"/>
</dbReference>
<evidence type="ECO:0000313" key="2">
    <source>
        <dbReference type="Proteomes" id="UP000192276"/>
    </source>
</evidence>